<dbReference type="InterPro" id="IPR009003">
    <property type="entry name" value="Peptidase_S1_PA"/>
</dbReference>
<keyword evidence="4" id="KW-1185">Reference proteome</keyword>
<dbReference type="InterPro" id="IPR025926">
    <property type="entry name" value="PDZ-like_dom"/>
</dbReference>
<dbReference type="Gene3D" id="2.40.10.10">
    <property type="entry name" value="Trypsin-like serine proteases"/>
    <property type="match status" value="2"/>
</dbReference>
<comment type="caution">
    <text evidence="3">The sequence shown here is derived from an EMBL/GenBank/DDBJ whole genome shotgun (WGS) entry which is preliminary data.</text>
</comment>
<dbReference type="PANTHER" id="PTHR46366">
    <property type="entry name" value="PRO-APOPTOTIC SERINE PROTEASE NMA111"/>
    <property type="match status" value="1"/>
</dbReference>
<evidence type="ECO:0000313" key="4">
    <source>
        <dbReference type="Proteomes" id="UP000604825"/>
    </source>
</evidence>
<evidence type="ECO:0000313" key="3">
    <source>
        <dbReference type="EMBL" id="CAD6341397.1"/>
    </source>
</evidence>
<proteinExistence type="inferred from homology"/>
<dbReference type="Pfam" id="PF13365">
    <property type="entry name" value="Trypsin_2"/>
    <property type="match status" value="1"/>
</dbReference>
<name>A0A811SKJ5_9POAL</name>
<dbReference type="PANTHER" id="PTHR46366:SF1">
    <property type="entry name" value="PDZ DOMAIN-CONTAINING PROTEIN C1685.05"/>
    <property type="match status" value="1"/>
</dbReference>
<dbReference type="GO" id="GO:0006508">
    <property type="term" value="P:proteolysis"/>
    <property type="evidence" value="ECO:0007669"/>
    <property type="project" value="InterPro"/>
</dbReference>
<organism evidence="3 4">
    <name type="scientific">Miscanthus lutarioriparius</name>
    <dbReference type="NCBI Taxonomy" id="422564"/>
    <lineage>
        <taxon>Eukaryota</taxon>
        <taxon>Viridiplantae</taxon>
        <taxon>Streptophyta</taxon>
        <taxon>Embryophyta</taxon>
        <taxon>Tracheophyta</taxon>
        <taxon>Spermatophyta</taxon>
        <taxon>Magnoliopsida</taxon>
        <taxon>Liliopsida</taxon>
        <taxon>Poales</taxon>
        <taxon>Poaceae</taxon>
        <taxon>PACMAD clade</taxon>
        <taxon>Panicoideae</taxon>
        <taxon>Andropogonodae</taxon>
        <taxon>Andropogoneae</taxon>
        <taxon>Saccharinae</taxon>
        <taxon>Miscanthus</taxon>
    </lineage>
</organism>
<dbReference type="PRINTS" id="PR00834">
    <property type="entry name" value="PROTEASES2C"/>
</dbReference>
<dbReference type="Pfam" id="PF12812">
    <property type="entry name" value="PDZ_1"/>
    <property type="match status" value="1"/>
</dbReference>
<sequence>MESPAKEEAGGELAMEIESSVTAEDWRGALSRVVPSVVVLRTTAPRAFDTEVAGASYATGFVVDKSRGIILTNRHVVKPGPVVAEAMFVNRKRSLCTPVQRSCAIKFLKYDEIPLAPEAASVGLEIRVVGNDSGEKVSILAGTLARLDREAPYYKKDGYNDFNTFYMQAASGTKGGSSGSPVVDCQGRAVALNAGSKSSSASAFFLPLERVVRALNLIRDSWDAFGTKPESVYIPRGTLQYFKLFLTCCKFSSILHCCYCYFSFTAVIWLHSILFFYCIGRLPFNTKDLKKLGVLGLRNETEQMVRVVSPAGETGMLVVDSVVPEGPMHKHLEPGDVLVVTQFLRLETLLDDSVGREIDLQIERGGVPLTVKLQVEDLHSITPNHFLEVSGAVIHPLSYQQARNFRFKCGLVYVAEAGIIFTLTISPSVCYRDIFSNAYDWYHSKLVISLTYLTPCNADLEDVKGGSLRHPSNAEGSELARTISSNASLAEQVIEPALVMFEVHVPPVCMLDGVHSQHFFGTGVIIYHSERLGLVAVDRNTVAVSISDIMLSFAAYPIEIPGEVVFLHPVHNFALVAYDPSALGAGASVVRAAKLLPDFGSTFSGILTDEQGRVQALWASFSTQLKYGCSSSEDHQFVRGIPIYAISQVLEKIISGTQGPFRLINGIKRPVPFVRLLEVELYPTLLSKARSYGLSDNWVQALMEKEIDLIVGTDVRDGNGTTRMVNWCGCIIQDPHSAVRALGFLPEEGHGVYVA</sequence>
<dbReference type="SUPFAM" id="SSF50156">
    <property type="entry name" value="PDZ domain-like"/>
    <property type="match status" value="1"/>
</dbReference>
<feature type="non-terminal residue" evidence="3">
    <location>
        <position position="755"/>
    </location>
</feature>
<feature type="domain" description="PDZ-like" evidence="2">
    <location>
        <begin position="380"/>
        <end position="423"/>
    </location>
</feature>
<dbReference type="AlphaFoldDB" id="A0A811SKJ5"/>
<dbReference type="InterPro" id="IPR001940">
    <property type="entry name" value="Peptidase_S1C"/>
</dbReference>
<dbReference type="Proteomes" id="UP000604825">
    <property type="component" value="Unassembled WGS sequence"/>
</dbReference>
<dbReference type="InterPro" id="IPR036034">
    <property type="entry name" value="PDZ_sf"/>
</dbReference>
<reference evidence="3" key="1">
    <citation type="submission" date="2020-10" db="EMBL/GenBank/DDBJ databases">
        <authorList>
            <person name="Han B."/>
            <person name="Lu T."/>
            <person name="Zhao Q."/>
            <person name="Huang X."/>
            <person name="Zhao Y."/>
        </authorList>
    </citation>
    <scope>NUCLEOTIDE SEQUENCE</scope>
</reference>
<dbReference type="CDD" id="cd06786">
    <property type="entry name" value="cpPDZ1_ScNma111-like"/>
    <property type="match status" value="1"/>
</dbReference>
<feature type="non-terminal residue" evidence="3">
    <location>
        <position position="1"/>
    </location>
</feature>
<evidence type="ECO:0000259" key="2">
    <source>
        <dbReference type="Pfam" id="PF12812"/>
    </source>
</evidence>
<protein>
    <recommendedName>
        <fullName evidence="2">PDZ-like domain-containing protein</fullName>
    </recommendedName>
</protein>
<dbReference type="OrthoDB" id="4217619at2759"/>
<comment type="similarity">
    <text evidence="1">Belongs to the peptidase S1C family.</text>
</comment>
<dbReference type="EMBL" id="CAJGYO010000203">
    <property type="protein sequence ID" value="CAD6341397.1"/>
    <property type="molecule type" value="Genomic_DNA"/>
</dbReference>
<dbReference type="SUPFAM" id="SSF50494">
    <property type="entry name" value="Trypsin-like serine proteases"/>
    <property type="match status" value="1"/>
</dbReference>
<gene>
    <name evidence="3" type="ORF">NCGR_LOCUS65495</name>
</gene>
<dbReference type="GO" id="GO:0004252">
    <property type="term" value="F:serine-type endopeptidase activity"/>
    <property type="evidence" value="ECO:0007669"/>
    <property type="project" value="InterPro"/>
</dbReference>
<evidence type="ECO:0000256" key="1">
    <source>
        <dbReference type="ARBA" id="ARBA00010541"/>
    </source>
</evidence>
<dbReference type="InterPro" id="IPR043504">
    <property type="entry name" value="Peptidase_S1_PA_chymotrypsin"/>
</dbReference>
<accession>A0A811SKJ5</accession>